<feature type="compositionally biased region" description="Acidic residues" evidence="1">
    <location>
        <begin position="1"/>
        <end position="13"/>
    </location>
</feature>
<evidence type="ECO:0000256" key="1">
    <source>
        <dbReference type="SAM" id="MobiDB-lite"/>
    </source>
</evidence>
<evidence type="ECO:0000313" key="2">
    <source>
        <dbReference type="EMBL" id="KAG7169773.1"/>
    </source>
</evidence>
<comment type="caution">
    <text evidence="2">The sequence shown here is derived from an EMBL/GenBank/DDBJ whole genome shotgun (WGS) entry which is preliminary data.</text>
</comment>
<name>A0A8J5K8Y8_HOMAM</name>
<dbReference type="EMBL" id="JAHLQT010015536">
    <property type="protein sequence ID" value="KAG7169773.1"/>
    <property type="molecule type" value="Genomic_DNA"/>
</dbReference>
<keyword evidence="3" id="KW-1185">Reference proteome</keyword>
<reference evidence="2" key="1">
    <citation type="journal article" date="2021" name="Sci. Adv.">
        <title>The American lobster genome reveals insights on longevity, neural, and immune adaptations.</title>
        <authorList>
            <person name="Polinski J.M."/>
            <person name="Zimin A.V."/>
            <person name="Clark K.F."/>
            <person name="Kohn A.B."/>
            <person name="Sadowski N."/>
            <person name="Timp W."/>
            <person name="Ptitsyn A."/>
            <person name="Khanna P."/>
            <person name="Romanova D.Y."/>
            <person name="Williams P."/>
            <person name="Greenwood S.J."/>
            <person name="Moroz L.L."/>
            <person name="Walt D.R."/>
            <person name="Bodnar A.G."/>
        </authorList>
    </citation>
    <scope>NUCLEOTIDE SEQUENCE</scope>
    <source>
        <strain evidence="2">GMGI-L3</strain>
    </source>
</reference>
<feature type="non-terminal residue" evidence="2">
    <location>
        <position position="141"/>
    </location>
</feature>
<dbReference type="Proteomes" id="UP000747542">
    <property type="component" value="Unassembled WGS sequence"/>
</dbReference>
<evidence type="ECO:0000313" key="3">
    <source>
        <dbReference type="Proteomes" id="UP000747542"/>
    </source>
</evidence>
<protein>
    <submittedName>
        <fullName evidence="2">Putative Tigger transposable element-derived protein 1-like 238</fullName>
    </submittedName>
</protein>
<organism evidence="2 3">
    <name type="scientific">Homarus americanus</name>
    <name type="common">American lobster</name>
    <dbReference type="NCBI Taxonomy" id="6706"/>
    <lineage>
        <taxon>Eukaryota</taxon>
        <taxon>Metazoa</taxon>
        <taxon>Ecdysozoa</taxon>
        <taxon>Arthropoda</taxon>
        <taxon>Crustacea</taxon>
        <taxon>Multicrustacea</taxon>
        <taxon>Malacostraca</taxon>
        <taxon>Eumalacostraca</taxon>
        <taxon>Eucarida</taxon>
        <taxon>Decapoda</taxon>
        <taxon>Pleocyemata</taxon>
        <taxon>Astacidea</taxon>
        <taxon>Nephropoidea</taxon>
        <taxon>Nephropidae</taxon>
        <taxon>Homarus</taxon>
    </lineage>
</organism>
<sequence>AGFDELESEDIEDVLASHTEELTNEDLQKLTGHSPVEDGDDDEEQPQRTLISKRLAESLNMFQQAMQITLGDDPNRVLLDLPPPPLVAVFSKGVADSNDVFFSVSSYVFNTSVLETILLAFVYQDLIDLVSNAVLFEGRVP</sequence>
<feature type="region of interest" description="Disordered" evidence="1">
    <location>
        <begin position="1"/>
        <end position="48"/>
    </location>
</feature>
<accession>A0A8J5K8Y8</accession>
<gene>
    <name evidence="2" type="primary">TIGD1-L238</name>
    <name evidence="2" type="ORF">Hamer_G031626</name>
</gene>
<proteinExistence type="predicted"/>
<dbReference type="AlphaFoldDB" id="A0A8J5K8Y8"/>